<reference evidence="2 3" key="1">
    <citation type="submission" date="2016-10" db="EMBL/GenBank/DDBJ databases">
        <authorList>
            <person name="de Groot N.N."/>
        </authorList>
    </citation>
    <scope>NUCLEOTIDE SEQUENCE [LARGE SCALE GENOMIC DNA]</scope>
    <source>
        <strain evidence="2 3">DSM 19938</strain>
    </source>
</reference>
<dbReference type="AlphaFoldDB" id="A0A1H6TDV7"/>
<keyword evidence="1" id="KW-0732">Signal</keyword>
<feature type="signal peptide" evidence="1">
    <location>
        <begin position="1"/>
        <end position="20"/>
    </location>
</feature>
<evidence type="ECO:0000256" key="1">
    <source>
        <dbReference type="SAM" id="SignalP"/>
    </source>
</evidence>
<name>A0A1H6TDV7_9BACT</name>
<sequence length="238" mass="26233">MKKWMILGGLALAVSMSACNDNEEIIRSGIVIDSDFEQNNNNWTADLAEYSTATDTSIIEFRSGRTSLPEPLDKKRTAFMLQSHNRSDDMFMFLKRKVNGLKANQTYTVVFNVELGTKYPAGGIGAGGSPGSSVYLKAGASTIEPAKKLEDGFYHFNLDKGSQSQEGKDLFVLGNISNGLDKEDYKIVQRDNAAKPVEVKADANGEIWLCVGTDSGYEGLTRLYYDKIRTTITEKVIN</sequence>
<organism evidence="2 3">
    <name type="scientific">Dyadobacter koreensis</name>
    <dbReference type="NCBI Taxonomy" id="408657"/>
    <lineage>
        <taxon>Bacteria</taxon>
        <taxon>Pseudomonadati</taxon>
        <taxon>Bacteroidota</taxon>
        <taxon>Cytophagia</taxon>
        <taxon>Cytophagales</taxon>
        <taxon>Spirosomataceae</taxon>
        <taxon>Dyadobacter</taxon>
    </lineage>
</organism>
<dbReference type="EMBL" id="FNXY01000003">
    <property type="protein sequence ID" value="SEI76364.1"/>
    <property type="molecule type" value="Genomic_DNA"/>
</dbReference>
<proteinExistence type="predicted"/>
<dbReference type="RefSeq" id="WP_090335097.1">
    <property type="nucleotide sequence ID" value="NZ_FNXY01000003.1"/>
</dbReference>
<gene>
    <name evidence="2" type="ORF">SAMN04487995_2087</name>
</gene>
<evidence type="ECO:0000313" key="3">
    <source>
        <dbReference type="Proteomes" id="UP000199532"/>
    </source>
</evidence>
<feature type="chain" id="PRO_5011513766" description="Lipoprotein" evidence="1">
    <location>
        <begin position="21"/>
        <end position="238"/>
    </location>
</feature>
<dbReference type="Proteomes" id="UP000199532">
    <property type="component" value="Unassembled WGS sequence"/>
</dbReference>
<keyword evidence="3" id="KW-1185">Reference proteome</keyword>
<protein>
    <recommendedName>
        <fullName evidence="4">Lipoprotein</fullName>
    </recommendedName>
</protein>
<evidence type="ECO:0000313" key="2">
    <source>
        <dbReference type="EMBL" id="SEI76364.1"/>
    </source>
</evidence>
<dbReference type="PROSITE" id="PS51257">
    <property type="entry name" value="PROKAR_LIPOPROTEIN"/>
    <property type="match status" value="1"/>
</dbReference>
<evidence type="ECO:0008006" key="4">
    <source>
        <dbReference type="Google" id="ProtNLM"/>
    </source>
</evidence>
<dbReference type="OrthoDB" id="2781053at2"/>
<accession>A0A1H6TDV7</accession>
<dbReference type="STRING" id="408657.SAMN04487995_2087"/>